<dbReference type="SUPFAM" id="SSF47413">
    <property type="entry name" value="lambda repressor-like DNA-binding domains"/>
    <property type="match status" value="1"/>
</dbReference>
<dbReference type="Gene3D" id="1.10.260.40">
    <property type="entry name" value="lambda repressor-like DNA-binding domains"/>
    <property type="match status" value="1"/>
</dbReference>
<sequence>MSNSGITIRYRMDDLVSGQGMQSELFDLLKAVLKARGLTYGALAERLNLSEPTIKRIFAERDCKLSRMTEICGALDLTLEDLVAEANRIEVRPVPLGDRLEAQLAEDRSAFHVFLLMLFGMSSRCIQQEYALDDGAMFALGRRLERMGLVEVMPHNQLRLLIQGPVRFRRDGPLHQRLLRLNMDFLRAAFLAQDTDHSAYFTQTRRITQKTARHILRRLRDVQIELSDLARRDQLTQPETALQSYKLAVALGPVTFSELLSLDTD</sequence>
<proteinExistence type="predicted"/>
<dbReference type="EMBL" id="JBALHR010000002">
    <property type="protein sequence ID" value="MEH7827240.1"/>
    <property type="molecule type" value="Genomic_DNA"/>
</dbReference>
<dbReference type="PROSITE" id="PS50943">
    <property type="entry name" value="HTH_CROC1"/>
    <property type="match status" value="1"/>
</dbReference>
<dbReference type="InterPro" id="IPR010982">
    <property type="entry name" value="Lambda_DNA-bd_dom_sf"/>
</dbReference>
<organism evidence="2 3">
    <name type="scientific">Gemmobacter denitrificans</name>
    <dbReference type="NCBI Taxonomy" id="3123040"/>
    <lineage>
        <taxon>Bacteria</taxon>
        <taxon>Pseudomonadati</taxon>
        <taxon>Pseudomonadota</taxon>
        <taxon>Alphaproteobacteria</taxon>
        <taxon>Rhodobacterales</taxon>
        <taxon>Paracoccaceae</taxon>
        <taxon>Gemmobacter</taxon>
    </lineage>
</organism>
<dbReference type="InterPro" id="IPR001387">
    <property type="entry name" value="Cro/C1-type_HTH"/>
</dbReference>
<evidence type="ECO:0000313" key="2">
    <source>
        <dbReference type="EMBL" id="MEH7827240.1"/>
    </source>
</evidence>
<keyword evidence="3" id="KW-1185">Reference proteome</keyword>
<dbReference type="RefSeq" id="WP_335419731.1">
    <property type="nucleotide sequence ID" value="NZ_JBALHR010000002.1"/>
</dbReference>
<accession>A0ABU8BRB2</accession>
<dbReference type="CDD" id="cd00093">
    <property type="entry name" value="HTH_XRE"/>
    <property type="match status" value="1"/>
</dbReference>
<name>A0ABU8BRB2_9RHOB</name>
<reference evidence="2" key="1">
    <citation type="submission" date="2024-02" db="EMBL/GenBank/DDBJ databases">
        <title>Genome sequences of strain Gemmobacter sp. JM10B15.</title>
        <authorList>
            <person name="Zhang M."/>
        </authorList>
    </citation>
    <scope>NUCLEOTIDE SEQUENCE</scope>
    <source>
        <strain evidence="2">JM10B15</strain>
    </source>
</reference>
<dbReference type="SMART" id="SM00530">
    <property type="entry name" value="HTH_XRE"/>
    <property type="match status" value="1"/>
</dbReference>
<comment type="caution">
    <text evidence="2">The sequence shown here is derived from an EMBL/GenBank/DDBJ whole genome shotgun (WGS) entry which is preliminary data.</text>
</comment>
<gene>
    <name evidence="2" type="ORF">V6590_03695</name>
</gene>
<feature type="domain" description="HTH cro/C1-type" evidence="1">
    <location>
        <begin position="29"/>
        <end position="82"/>
    </location>
</feature>
<evidence type="ECO:0000313" key="3">
    <source>
        <dbReference type="Proteomes" id="UP001431963"/>
    </source>
</evidence>
<dbReference type="Pfam" id="PF13443">
    <property type="entry name" value="HTH_26"/>
    <property type="match status" value="1"/>
</dbReference>
<evidence type="ECO:0000259" key="1">
    <source>
        <dbReference type="PROSITE" id="PS50943"/>
    </source>
</evidence>
<dbReference type="Proteomes" id="UP001431963">
    <property type="component" value="Unassembled WGS sequence"/>
</dbReference>
<protein>
    <submittedName>
        <fullName evidence="2">Helix-turn-helix transcriptional regulator</fullName>
    </submittedName>
</protein>